<gene>
    <name evidence="1" type="ORF">LCGC14_0510930</name>
</gene>
<sequence>MRAIILALAIFAASPALAISADDCRTLRVGWSNAVTTIYLVSKATADAARRAILVYPRKADDLSAFQSALEGADAAKQRAFIETLNRICPK</sequence>
<organism evidence="1">
    <name type="scientific">marine sediment metagenome</name>
    <dbReference type="NCBI Taxonomy" id="412755"/>
    <lineage>
        <taxon>unclassified sequences</taxon>
        <taxon>metagenomes</taxon>
        <taxon>ecological metagenomes</taxon>
    </lineage>
</organism>
<proteinExistence type="predicted"/>
<comment type="caution">
    <text evidence="1">The sequence shown here is derived from an EMBL/GenBank/DDBJ whole genome shotgun (WGS) entry which is preliminary data.</text>
</comment>
<dbReference type="AlphaFoldDB" id="A0A0F9UMV5"/>
<protein>
    <submittedName>
        <fullName evidence="1">Uncharacterized protein</fullName>
    </submittedName>
</protein>
<dbReference type="EMBL" id="LAZR01000620">
    <property type="protein sequence ID" value="KKN62546.1"/>
    <property type="molecule type" value="Genomic_DNA"/>
</dbReference>
<evidence type="ECO:0000313" key="1">
    <source>
        <dbReference type="EMBL" id="KKN62546.1"/>
    </source>
</evidence>
<name>A0A0F9UMV5_9ZZZZ</name>
<reference evidence="1" key="1">
    <citation type="journal article" date="2015" name="Nature">
        <title>Complex archaea that bridge the gap between prokaryotes and eukaryotes.</title>
        <authorList>
            <person name="Spang A."/>
            <person name="Saw J.H."/>
            <person name="Jorgensen S.L."/>
            <person name="Zaremba-Niedzwiedzka K."/>
            <person name="Martijn J."/>
            <person name="Lind A.E."/>
            <person name="van Eijk R."/>
            <person name="Schleper C."/>
            <person name="Guy L."/>
            <person name="Ettema T.J."/>
        </authorList>
    </citation>
    <scope>NUCLEOTIDE SEQUENCE</scope>
</reference>
<accession>A0A0F9UMV5</accession>